<dbReference type="Proteomes" id="UP000783686">
    <property type="component" value="Unassembled WGS sequence"/>
</dbReference>
<dbReference type="InterPro" id="IPR032675">
    <property type="entry name" value="LRR_dom_sf"/>
</dbReference>
<dbReference type="GO" id="GO:0045197">
    <property type="term" value="P:establishment or maintenance of epithelial cell apical/basal polarity"/>
    <property type="evidence" value="ECO:0007669"/>
    <property type="project" value="TreeGrafter"/>
</dbReference>
<dbReference type="GO" id="GO:0098609">
    <property type="term" value="P:cell-cell adhesion"/>
    <property type="evidence" value="ECO:0007669"/>
    <property type="project" value="TreeGrafter"/>
</dbReference>
<feature type="compositionally biased region" description="Polar residues" evidence="3">
    <location>
        <begin position="493"/>
        <end position="513"/>
    </location>
</feature>
<feature type="compositionally biased region" description="Polar residues" evidence="3">
    <location>
        <begin position="910"/>
        <end position="945"/>
    </location>
</feature>
<organism evidence="5 6">
    <name type="scientific">Bursaphelenchus okinawaensis</name>
    <dbReference type="NCBI Taxonomy" id="465554"/>
    <lineage>
        <taxon>Eukaryota</taxon>
        <taxon>Metazoa</taxon>
        <taxon>Ecdysozoa</taxon>
        <taxon>Nematoda</taxon>
        <taxon>Chromadorea</taxon>
        <taxon>Rhabditida</taxon>
        <taxon>Tylenchina</taxon>
        <taxon>Tylenchomorpha</taxon>
        <taxon>Aphelenchoidea</taxon>
        <taxon>Aphelenchoididae</taxon>
        <taxon>Bursaphelenchus</taxon>
    </lineage>
</organism>
<dbReference type="Gene3D" id="2.30.42.10">
    <property type="match status" value="1"/>
</dbReference>
<dbReference type="GO" id="GO:0043113">
    <property type="term" value="P:receptor clustering"/>
    <property type="evidence" value="ECO:0007669"/>
    <property type="project" value="TreeGrafter"/>
</dbReference>
<feature type="compositionally biased region" description="Polar residues" evidence="3">
    <location>
        <begin position="1002"/>
        <end position="1020"/>
    </location>
</feature>
<feature type="region of interest" description="Disordered" evidence="3">
    <location>
        <begin position="476"/>
        <end position="528"/>
    </location>
</feature>
<dbReference type="SMART" id="SM00369">
    <property type="entry name" value="LRR_TYP"/>
    <property type="match status" value="10"/>
</dbReference>
<dbReference type="PANTHER" id="PTHR23119">
    <property type="entry name" value="DISCS LARGE"/>
    <property type="match status" value="1"/>
</dbReference>
<dbReference type="PROSITE" id="PS51450">
    <property type="entry name" value="LRR"/>
    <property type="match status" value="6"/>
</dbReference>
<dbReference type="Pfam" id="PF23598">
    <property type="entry name" value="LRR_14"/>
    <property type="match status" value="1"/>
</dbReference>
<dbReference type="SUPFAM" id="SSF50156">
    <property type="entry name" value="PDZ domain-like"/>
    <property type="match status" value="1"/>
</dbReference>
<evidence type="ECO:0000313" key="5">
    <source>
        <dbReference type="EMBL" id="CAD5228080.1"/>
    </source>
</evidence>
<dbReference type="Proteomes" id="UP000614601">
    <property type="component" value="Unassembled WGS sequence"/>
</dbReference>
<accession>A0A811LMD0</accession>
<dbReference type="OrthoDB" id="2187496at2759"/>
<dbReference type="PANTHER" id="PTHR23119:SF44">
    <property type="entry name" value="PROTEIN LAP4"/>
    <property type="match status" value="1"/>
</dbReference>
<dbReference type="Gene3D" id="3.80.10.10">
    <property type="entry name" value="Ribonuclease Inhibitor"/>
    <property type="match status" value="2"/>
</dbReference>
<dbReference type="GO" id="GO:0045211">
    <property type="term" value="C:postsynaptic membrane"/>
    <property type="evidence" value="ECO:0007669"/>
    <property type="project" value="TreeGrafter"/>
</dbReference>
<dbReference type="FunFam" id="3.80.10.10:FF:001164">
    <property type="entry name" value="GH01279p"/>
    <property type="match status" value="1"/>
</dbReference>
<proteinExistence type="predicted"/>
<dbReference type="InterPro" id="IPR003591">
    <property type="entry name" value="Leu-rich_rpt_typical-subtyp"/>
</dbReference>
<dbReference type="Pfam" id="PF00560">
    <property type="entry name" value="LRR_1"/>
    <property type="match status" value="2"/>
</dbReference>
<dbReference type="GO" id="GO:0019901">
    <property type="term" value="F:protein kinase binding"/>
    <property type="evidence" value="ECO:0007669"/>
    <property type="project" value="TreeGrafter"/>
</dbReference>
<dbReference type="SUPFAM" id="SSF52075">
    <property type="entry name" value="Outer arm dynein light chain 1"/>
    <property type="match status" value="1"/>
</dbReference>
<dbReference type="SMART" id="SM00364">
    <property type="entry name" value="LRR_BAC"/>
    <property type="match status" value="9"/>
</dbReference>
<feature type="region of interest" description="Disordered" evidence="3">
    <location>
        <begin position="896"/>
        <end position="1053"/>
    </location>
</feature>
<dbReference type="SMART" id="SM00228">
    <property type="entry name" value="PDZ"/>
    <property type="match status" value="1"/>
</dbReference>
<dbReference type="InterPro" id="IPR036034">
    <property type="entry name" value="PDZ_sf"/>
</dbReference>
<sequence length="1053" mass="115344">MKFFCVPLFACKGQLVEALDYSQKKLTDVPKEVIKAKKTLEELNLSVNSIETLPPELFKCIRLKKLDISENKIKNVPDEIDELTDLMVLNLSKNDLMNLPETIGKCVNMVSLNLSNNMLSLSKCVMNLTQLTSLNISETATAALPAEIDQLVNLQHLDASQCDMSCLPNSIVRLSKLKVLDLCENHITELPERMDNLVSLESLDLRTNFLTRIPESLLQCKELQTLDLSQNSLTSLPEDLGDLDKMVELVLCENSLPELPTSIGNMRRLEVLKVTKNSLTKLTPSICRCVNLTDLYLGHNLLQELPSSLGNLNKLRFLDVSGNRLEAVPSTIGNCCSLGVLALRENQITELPMEIGKLARLRVLDVAFNRLNHLPYTVKVLEDLQALWLSVKQPPLPHLHTIDLPNKIKALTCCYLPQLPDKGIPIVGDQTLENELSQYGKEAKSMARGPRVVFSSSGADATYDDEDESQYKLGLQRYDTPHPKPFAPKNRMNKSLSNSAKDPDTSAESQSETRPLRSVLKKRPVSQHAECQLTEERGDPITIHRDHNGLIGWTIMGGLKGEFYKNVEGIFVSYVVPEGPASKAGIQADDKILSVNGITMRDLSHGDAIKILEDAGEQLELRIERIPFETDEPTTMAPMIPELEAAPRPPSRSGSVIEFEMVQSGNDAAVSQGGQILDINKGQNAGAQAGINGQVRLNGVQHGISGGTSLSSYQGLQTEFSSTNGIQNGLPYNIGQYNQNNSTINHGKETTFKGTNNTVPPPLNLSQDDPLPAPPTARFVGIDNRNGTHFGAHVNNVASYGTGLPSARSMPSLVEINLFENTAPPVPPRRSGSRSNLNADFDVKGFLNSLKKTPAPARPSSSLTNKSFEDVAADIQAANPAISNVEFVDRMEPLAASSPVPPKSKIPKSQNFGWTNQTHVTRPGSVTSASTNYSYNNKGDSNVYGQSRIPGFKQPIGSLGSNLNGQNGQKLNETGQLNQNSQGINPNGQNINQNSQNINQNATTHSHSKLPSPTELSRQANGRHRQINPPPVAPKPSLEKPERLDFNNKIRHF</sequence>
<dbReference type="SUPFAM" id="SSF52058">
    <property type="entry name" value="L domain-like"/>
    <property type="match status" value="1"/>
</dbReference>
<evidence type="ECO:0000259" key="4">
    <source>
        <dbReference type="PROSITE" id="PS50106"/>
    </source>
</evidence>
<name>A0A811LMD0_9BILA</name>
<feature type="compositionally biased region" description="Low complexity" evidence="3">
    <location>
        <begin position="957"/>
        <end position="1001"/>
    </location>
</feature>
<dbReference type="InterPro" id="IPR001478">
    <property type="entry name" value="PDZ"/>
</dbReference>
<protein>
    <recommendedName>
        <fullName evidence="4">PDZ domain-containing protein</fullName>
    </recommendedName>
</protein>
<feature type="domain" description="PDZ" evidence="4">
    <location>
        <begin position="540"/>
        <end position="627"/>
    </location>
</feature>
<dbReference type="Pfam" id="PF00595">
    <property type="entry name" value="PDZ"/>
    <property type="match status" value="1"/>
</dbReference>
<keyword evidence="6" id="KW-1185">Reference proteome</keyword>
<dbReference type="PROSITE" id="PS50106">
    <property type="entry name" value="PDZ"/>
    <property type="match status" value="1"/>
</dbReference>
<dbReference type="InterPro" id="IPR055414">
    <property type="entry name" value="LRR_R13L4/SHOC2-like"/>
</dbReference>
<gene>
    <name evidence="5" type="ORF">BOKJ2_LOCUS12499</name>
</gene>
<keyword evidence="2" id="KW-0677">Repeat</keyword>
<dbReference type="Pfam" id="PF13855">
    <property type="entry name" value="LRR_8"/>
    <property type="match status" value="2"/>
</dbReference>
<dbReference type="SMART" id="SM00365">
    <property type="entry name" value="LRR_SD22"/>
    <property type="match status" value="5"/>
</dbReference>
<dbReference type="GO" id="GO:0005912">
    <property type="term" value="C:adherens junction"/>
    <property type="evidence" value="ECO:0007669"/>
    <property type="project" value="TreeGrafter"/>
</dbReference>
<comment type="caution">
    <text evidence="5">The sequence shown here is derived from an EMBL/GenBank/DDBJ whole genome shotgun (WGS) entry which is preliminary data.</text>
</comment>
<dbReference type="InterPro" id="IPR050614">
    <property type="entry name" value="Synaptic_Scaffolding_LAP-MAGUK"/>
</dbReference>
<dbReference type="InterPro" id="IPR001611">
    <property type="entry name" value="Leu-rich_rpt"/>
</dbReference>
<evidence type="ECO:0000313" key="6">
    <source>
        <dbReference type="Proteomes" id="UP000614601"/>
    </source>
</evidence>
<evidence type="ECO:0000256" key="2">
    <source>
        <dbReference type="ARBA" id="ARBA00022737"/>
    </source>
</evidence>
<dbReference type="EMBL" id="CAJFCW020000006">
    <property type="protein sequence ID" value="CAG9124091.1"/>
    <property type="molecule type" value="Genomic_DNA"/>
</dbReference>
<evidence type="ECO:0000256" key="1">
    <source>
        <dbReference type="ARBA" id="ARBA00022614"/>
    </source>
</evidence>
<dbReference type="EMBL" id="CAJFDH010000006">
    <property type="protein sequence ID" value="CAD5228080.1"/>
    <property type="molecule type" value="Genomic_DNA"/>
</dbReference>
<feature type="compositionally biased region" description="Basic and acidic residues" evidence="3">
    <location>
        <begin position="1037"/>
        <end position="1053"/>
    </location>
</feature>
<dbReference type="AlphaFoldDB" id="A0A811LMD0"/>
<dbReference type="GO" id="GO:0016323">
    <property type="term" value="C:basolateral plasma membrane"/>
    <property type="evidence" value="ECO:0007669"/>
    <property type="project" value="TreeGrafter"/>
</dbReference>
<dbReference type="PRINTS" id="PR00019">
    <property type="entry name" value="LEURICHRPT"/>
</dbReference>
<dbReference type="GO" id="GO:0098887">
    <property type="term" value="P:neurotransmitter receptor transport, endosome to postsynaptic membrane"/>
    <property type="evidence" value="ECO:0007669"/>
    <property type="project" value="TreeGrafter"/>
</dbReference>
<reference evidence="5" key="1">
    <citation type="submission" date="2020-09" db="EMBL/GenBank/DDBJ databases">
        <authorList>
            <person name="Kikuchi T."/>
        </authorList>
    </citation>
    <scope>NUCLEOTIDE SEQUENCE</scope>
    <source>
        <strain evidence="5">SH1</strain>
    </source>
</reference>
<evidence type="ECO:0000256" key="3">
    <source>
        <dbReference type="SAM" id="MobiDB-lite"/>
    </source>
</evidence>
<keyword evidence="1" id="KW-0433">Leucine-rich repeat</keyword>
<dbReference type="GO" id="GO:0014069">
    <property type="term" value="C:postsynaptic density"/>
    <property type="evidence" value="ECO:0007669"/>
    <property type="project" value="TreeGrafter"/>
</dbReference>
<dbReference type="GO" id="GO:0098968">
    <property type="term" value="P:neurotransmitter receptor transport postsynaptic membrane to endosome"/>
    <property type="evidence" value="ECO:0007669"/>
    <property type="project" value="TreeGrafter"/>
</dbReference>